<dbReference type="Proteomes" id="UP000886998">
    <property type="component" value="Unassembled WGS sequence"/>
</dbReference>
<proteinExistence type="predicted"/>
<comment type="caution">
    <text evidence="1">The sequence shown here is derived from an EMBL/GenBank/DDBJ whole genome shotgun (WGS) entry which is preliminary data.</text>
</comment>
<reference evidence="1" key="1">
    <citation type="submission" date="2020-08" db="EMBL/GenBank/DDBJ databases">
        <title>Multicomponent nature underlies the extraordinary mechanical properties of spider dragline silk.</title>
        <authorList>
            <person name="Kono N."/>
            <person name="Nakamura H."/>
            <person name="Mori M."/>
            <person name="Yoshida Y."/>
            <person name="Ohtoshi R."/>
            <person name="Malay A.D."/>
            <person name="Moran D.A.P."/>
            <person name="Tomita M."/>
            <person name="Numata K."/>
            <person name="Arakawa K."/>
        </authorList>
    </citation>
    <scope>NUCLEOTIDE SEQUENCE</scope>
</reference>
<dbReference type="EMBL" id="BMAV01007443">
    <property type="protein sequence ID" value="GFY50387.1"/>
    <property type="molecule type" value="Genomic_DNA"/>
</dbReference>
<sequence length="102" mass="11738">MSVLCYYSCQLGENLALSRLRVVQQSKKKPVFFASHFKRYGCSKYGLTIRCEKLLTRLNQQPFLHPSVCAVFSQLVFWLCSSGMDEYFQELLLLLTGKMGTI</sequence>
<protein>
    <submittedName>
        <fullName evidence="1">Uncharacterized protein</fullName>
    </submittedName>
</protein>
<gene>
    <name evidence="1" type="ORF">TNIN_280131</name>
</gene>
<evidence type="ECO:0000313" key="2">
    <source>
        <dbReference type="Proteomes" id="UP000886998"/>
    </source>
</evidence>
<evidence type="ECO:0000313" key="1">
    <source>
        <dbReference type="EMBL" id="GFY50387.1"/>
    </source>
</evidence>
<organism evidence="1 2">
    <name type="scientific">Trichonephila inaurata madagascariensis</name>
    <dbReference type="NCBI Taxonomy" id="2747483"/>
    <lineage>
        <taxon>Eukaryota</taxon>
        <taxon>Metazoa</taxon>
        <taxon>Ecdysozoa</taxon>
        <taxon>Arthropoda</taxon>
        <taxon>Chelicerata</taxon>
        <taxon>Arachnida</taxon>
        <taxon>Araneae</taxon>
        <taxon>Araneomorphae</taxon>
        <taxon>Entelegynae</taxon>
        <taxon>Araneoidea</taxon>
        <taxon>Nephilidae</taxon>
        <taxon>Trichonephila</taxon>
        <taxon>Trichonephila inaurata</taxon>
    </lineage>
</organism>
<keyword evidence="2" id="KW-1185">Reference proteome</keyword>
<dbReference type="AlphaFoldDB" id="A0A8X7C1H3"/>
<dbReference type="InterPro" id="IPR038582">
    <property type="entry name" value="Ribosomal_eS31_euk-type_sf"/>
</dbReference>
<accession>A0A8X7C1H3</accession>
<name>A0A8X7C1H3_9ARAC</name>
<dbReference type="Gene3D" id="6.20.50.150">
    <property type="match status" value="1"/>
</dbReference>